<dbReference type="InterPro" id="IPR006212">
    <property type="entry name" value="Furin_repeat"/>
</dbReference>
<evidence type="ECO:0000259" key="17">
    <source>
        <dbReference type="Pfam" id="PF00757"/>
    </source>
</evidence>
<keyword evidence="7" id="KW-0418">Kinase</keyword>
<reference evidence="20" key="1">
    <citation type="submission" date="2021-10" db="EMBL/GenBank/DDBJ databases">
        <title>Tropical sea cucumber genome reveals ecological adaptation and Cuvierian tubules defense mechanism.</title>
        <authorList>
            <person name="Chen T."/>
        </authorList>
    </citation>
    <scope>NUCLEOTIDE SEQUENCE</scope>
    <source>
        <strain evidence="20">Nanhai2018</strain>
        <tissue evidence="20">Muscle</tissue>
    </source>
</reference>
<evidence type="ECO:0000313" key="20">
    <source>
        <dbReference type="EMBL" id="KAJ8019573.1"/>
    </source>
</evidence>
<dbReference type="InterPro" id="IPR009030">
    <property type="entry name" value="Growth_fac_rcpt_cys_sf"/>
</dbReference>
<evidence type="ECO:0000256" key="6">
    <source>
        <dbReference type="ARBA" id="ARBA00022741"/>
    </source>
</evidence>
<dbReference type="GO" id="GO:0007169">
    <property type="term" value="P:cell surface receptor protein tyrosine kinase signaling pathway"/>
    <property type="evidence" value="ECO:0007669"/>
    <property type="project" value="UniProtKB-ARBA"/>
</dbReference>
<feature type="domain" description="Furin-like cysteine-rich" evidence="17">
    <location>
        <begin position="203"/>
        <end position="349"/>
    </location>
</feature>
<evidence type="ECO:0000256" key="3">
    <source>
        <dbReference type="ARBA" id="ARBA00022553"/>
    </source>
</evidence>
<accession>A0A9Q0YBK1</accession>
<feature type="domain" description="Receptor L-domain" evidence="18">
    <location>
        <begin position="56"/>
        <end position="189"/>
    </location>
</feature>
<dbReference type="SMART" id="SM00261">
    <property type="entry name" value="FU"/>
    <property type="match status" value="7"/>
</dbReference>
<keyword evidence="21" id="KW-1185">Reference proteome</keyword>
<comment type="caution">
    <text evidence="20">The sequence shown here is derived from an EMBL/GenBank/DDBJ whole genome shotgun (WGS) entry which is preliminary data.</text>
</comment>
<dbReference type="Pfam" id="PF14843">
    <property type="entry name" value="GF_recep_IV"/>
    <property type="match status" value="1"/>
</dbReference>
<evidence type="ECO:0000256" key="14">
    <source>
        <dbReference type="ARBA" id="ARBA00051243"/>
    </source>
</evidence>
<proteinExistence type="predicted"/>
<evidence type="ECO:0000259" key="18">
    <source>
        <dbReference type="Pfam" id="PF01030"/>
    </source>
</evidence>
<dbReference type="Gene3D" id="2.10.220.10">
    <property type="entry name" value="Hormone Receptor, Insulin-like Growth Factor Receptor 1, Chain A, domain 2"/>
    <property type="match status" value="4"/>
</dbReference>
<evidence type="ECO:0000313" key="21">
    <source>
        <dbReference type="Proteomes" id="UP001152320"/>
    </source>
</evidence>
<dbReference type="EC" id="2.7.10.1" evidence="2"/>
<evidence type="ECO:0000256" key="5">
    <source>
        <dbReference type="ARBA" id="ARBA00022692"/>
    </source>
</evidence>
<dbReference type="InterPro" id="IPR000494">
    <property type="entry name" value="Rcpt_L-dom"/>
</dbReference>
<keyword evidence="12 20" id="KW-0675">Receptor</keyword>
<keyword evidence="16" id="KW-0732">Signal</keyword>
<name>A0A9Q0YBK1_HOLLE</name>
<dbReference type="InterPro" id="IPR032778">
    <property type="entry name" value="GF_recep_IV"/>
</dbReference>
<evidence type="ECO:0000256" key="13">
    <source>
        <dbReference type="ARBA" id="ARBA00023180"/>
    </source>
</evidence>
<feature type="chain" id="PRO_5040187192" description="receptor protein-tyrosine kinase" evidence="16">
    <location>
        <begin position="24"/>
        <end position="918"/>
    </location>
</feature>
<dbReference type="GO" id="GO:0005524">
    <property type="term" value="F:ATP binding"/>
    <property type="evidence" value="ECO:0007669"/>
    <property type="project" value="UniProtKB-KW"/>
</dbReference>
<protein>
    <recommendedName>
        <fullName evidence="2">receptor protein-tyrosine kinase</fullName>
        <ecNumber evidence="2">2.7.10.1</ecNumber>
    </recommendedName>
</protein>
<evidence type="ECO:0000256" key="9">
    <source>
        <dbReference type="ARBA" id="ARBA00022989"/>
    </source>
</evidence>
<dbReference type="SUPFAM" id="SSF52058">
    <property type="entry name" value="L domain-like"/>
    <property type="match status" value="2"/>
</dbReference>
<evidence type="ECO:0000259" key="19">
    <source>
        <dbReference type="Pfam" id="PF14843"/>
    </source>
</evidence>
<dbReference type="Proteomes" id="UP001152320">
    <property type="component" value="Chromosome 23"/>
</dbReference>
<keyword evidence="10 15" id="KW-0472">Membrane</keyword>
<dbReference type="SUPFAM" id="SSF57184">
    <property type="entry name" value="Growth factor receptor domain"/>
    <property type="match status" value="4"/>
</dbReference>
<comment type="subcellular location">
    <subcellularLocation>
        <location evidence="1">Membrane</location>
        <topology evidence="1">Single-pass type I membrane protein</topology>
    </subcellularLocation>
</comment>
<dbReference type="Pfam" id="PF01030">
    <property type="entry name" value="Recep_L_domain"/>
    <property type="match status" value="2"/>
</dbReference>
<evidence type="ECO:0000256" key="16">
    <source>
        <dbReference type="SAM" id="SignalP"/>
    </source>
</evidence>
<keyword evidence="4" id="KW-0808">Transferase</keyword>
<dbReference type="InterPro" id="IPR006211">
    <property type="entry name" value="Furin-like_Cys-rich_dom"/>
</dbReference>
<dbReference type="Pfam" id="PF00757">
    <property type="entry name" value="Furin-like"/>
    <property type="match status" value="1"/>
</dbReference>
<dbReference type="AlphaFoldDB" id="A0A9Q0YBK1"/>
<dbReference type="InterPro" id="IPR036941">
    <property type="entry name" value="Rcpt_L-dom_sf"/>
</dbReference>
<feature type="transmembrane region" description="Helical" evidence="15">
    <location>
        <begin position="861"/>
        <end position="883"/>
    </location>
</feature>
<dbReference type="FunFam" id="2.10.220.10:FF:000001">
    <property type="entry name" value="Receptor protein-tyrosine kinase"/>
    <property type="match status" value="1"/>
</dbReference>
<keyword evidence="9 15" id="KW-1133">Transmembrane helix</keyword>
<feature type="domain" description="Receptor L-domain" evidence="18">
    <location>
        <begin position="370"/>
        <end position="470"/>
    </location>
</feature>
<sequence>MAYLTNCTFFLFCILLLVQPAITQSIRRTCEGTNLRIRMFSSAEGNDVMLHERYRGCTHIEGNLEIVNIHSIAKDIEPSSYSYDYSIDGSDYQVKDVDLSFLNSIEEVSGYVLIQNVYRNVISLDNLRLIRGQNTLDGDALVVITTHPHHLEGLRELHLSSLQEISQGGVRIEGNNHLCFVDTIMWEDIQPGLRPVLENNNAHCSENCDESCSGGCWSSEADKCQTLTLTICDDSCDHRCRGPSPSECCHVECAGGCTTERSNGCLSCRNFENGDNCVTSCPPKMIYNPNTFLTEVNPDFKYEYRGQCLDACPDPLLGEGEQCVAQCSSGSREENGECIPCDGVCPKDCMGLGLNEHLTGDHIDDERFTNCTRIDGSILINDLSFSGDAFSGIAPLHDDHLTVFRTVREITGYLVLRLTTPSFNLFNFTFFENLEEIGGEQEFLLNGKLYVFVLHMTGLQIADFRSLRSVKGDIYEEDTCFHTLDMFRELLEDPETHEVRENAPKTECGSDTCHEQCTSIGCWGPMAAQCFSCENSKLEDGTCVPPCNPEEFYIVSSETSSSQTCGRCHEECEGGCTGPSNTHCNSCRNYQLGPYCVSECSENEFASEDSMCVMCPDFCRNGCTGTEHRIGQGGCDKCDFILLDHEGSFMRCMDAGESCDRHHASRRIPAEANSIYASSTVCQQCHHECKGGCSQGGDAGSCSSCRRHISNGQCVHRCSSSEYSDSAKVCHACDSSCTECNNGTASDCTKCQDMEVNLGDSKKRCVSKCPSEFPLTIQSYTCVDKCPEKYFQTGDNICKPCHPECKGSCQDETSKGCFSCEHVTLDDSCVAECPSTYENTNGVCARREQTGGRSPTSPVKVIVLILILFLLVVLIIAITFFAWRIKHGNYRSIPNEVRLQDISRIEGNDNEIGNNGIA</sequence>
<dbReference type="OrthoDB" id="6219513at2759"/>
<evidence type="ECO:0000256" key="12">
    <source>
        <dbReference type="ARBA" id="ARBA00023170"/>
    </source>
</evidence>
<evidence type="ECO:0000256" key="8">
    <source>
        <dbReference type="ARBA" id="ARBA00022840"/>
    </source>
</evidence>
<keyword evidence="6" id="KW-0547">Nucleotide-binding</keyword>
<evidence type="ECO:0000256" key="2">
    <source>
        <dbReference type="ARBA" id="ARBA00011902"/>
    </source>
</evidence>
<keyword evidence="3" id="KW-0597">Phosphoprotein</keyword>
<evidence type="ECO:0000256" key="15">
    <source>
        <dbReference type="SAM" id="Phobius"/>
    </source>
</evidence>
<evidence type="ECO:0000256" key="11">
    <source>
        <dbReference type="ARBA" id="ARBA00023137"/>
    </source>
</evidence>
<organism evidence="20 21">
    <name type="scientific">Holothuria leucospilota</name>
    <name type="common">Black long sea cucumber</name>
    <name type="synonym">Mertensiothuria leucospilota</name>
    <dbReference type="NCBI Taxonomy" id="206669"/>
    <lineage>
        <taxon>Eukaryota</taxon>
        <taxon>Metazoa</taxon>
        <taxon>Echinodermata</taxon>
        <taxon>Eleutherozoa</taxon>
        <taxon>Echinozoa</taxon>
        <taxon>Holothuroidea</taxon>
        <taxon>Aspidochirotacea</taxon>
        <taxon>Aspidochirotida</taxon>
        <taxon>Holothuriidae</taxon>
        <taxon>Holothuria</taxon>
    </lineage>
</organism>
<keyword evidence="11" id="KW-0829">Tyrosine-protein kinase</keyword>
<keyword evidence="5 15" id="KW-0812">Transmembrane</keyword>
<evidence type="ECO:0000256" key="1">
    <source>
        <dbReference type="ARBA" id="ARBA00004479"/>
    </source>
</evidence>
<dbReference type="CDD" id="cd00064">
    <property type="entry name" value="FU"/>
    <property type="match status" value="3"/>
</dbReference>
<keyword evidence="13" id="KW-0325">Glycoprotein</keyword>
<dbReference type="GO" id="GO:0004714">
    <property type="term" value="F:transmembrane receptor protein tyrosine kinase activity"/>
    <property type="evidence" value="ECO:0007669"/>
    <property type="project" value="UniProtKB-EC"/>
</dbReference>
<evidence type="ECO:0000256" key="4">
    <source>
        <dbReference type="ARBA" id="ARBA00022679"/>
    </source>
</evidence>
<feature type="domain" description="Growth factor receptor" evidence="19">
    <location>
        <begin position="512"/>
        <end position="631"/>
    </location>
</feature>
<evidence type="ECO:0000256" key="7">
    <source>
        <dbReference type="ARBA" id="ARBA00022777"/>
    </source>
</evidence>
<comment type="catalytic activity">
    <reaction evidence="14">
        <text>L-tyrosyl-[protein] + ATP = O-phospho-L-tyrosyl-[protein] + ADP + H(+)</text>
        <dbReference type="Rhea" id="RHEA:10596"/>
        <dbReference type="Rhea" id="RHEA-COMP:10136"/>
        <dbReference type="Rhea" id="RHEA-COMP:20101"/>
        <dbReference type="ChEBI" id="CHEBI:15378"/>
        <dbReference type="ChEBI" id="CHEBI:30616"/>
        <dbReference type="ChEBI" id="CHEBI:46858"/>
        <dbReference type="ChEBI" id="CHEBI:61978"/>
        <dbReference type="ChEBI" id="CHEBI:456216"/>
        <dbReference type="EC" id="2.7.10.1"/>
    </reaction>
</comment>
<gene>
    <name evidence="20" type="ORF">HOLleu_41220</name>
</gene>
<dbReference type="EMBL" id="JAIZAY010000023">
    <property type="protein sequence ID" value="KAJ8019573.1"/>
    <property type="molecule type" value="Genomic_DNA"/>
</dbReference>
<keyword evidence="8" id="KW-0067">ATP-binding</keyword>
<dbReference type="GO" id="GO:0016020">
    <property type="term" value="C:membrane"/>
    <property type="evidence" value="ECO:0007669"/>
    <property type="project" value="UniProtKB-SubCell"/>
</dbReference>
<evidence type="ECO:0000256" key="10">
    <source>
        <dbReference type="ARBA" id="ARBA00023136"/>
    </source>
</evidence>
<dbReference type="Gene3D" id="3.80.20.20">
    <property type="entry name" value="Receptor L-domain"/>
    <property type="match status" value="2"/>
</dbReference>
<feature type="signal peptide" evidence="16">
    <location>
        <begin position="1"/>
        <end position="23"/>
    </location>
</feature>